<dbReference type="HOGENOM" id="CLU_2267393_0_0_1"/>
<dbReference type="AlphaFoldDB" id="W1PXG9"/>
<evidence type="ECO:0000313" key="1">
    <source>
        <dbReference type="EMBL" id="ERN12938.1"/>
    </source>
</evidence>
<dbReference type="Proteomes" id="UP000017836">
    <property type="component" value="Unassembled WGS sequence"/>
</dbReference>
<dbReference type="Gramene" id="ERN12938">
    <property type="protein sequence ID" value="ERN12938"/>
    <property type="gene ID" value="AMTR_s00050p00220790"/>
</dbReference>
<name>W1PXG9_AMBTC</name>
<keyword evidence="2" id="KW-1185">Reference proteome</keyword>
<gene>
    <name evidence="1" type="ORF">AMTR_s00050p00220790</name>
</gene>
<evidence type="ECO:0000313" key="2">
    <source>
        <dbReference type="Proteomes" id="UP000017836"/>
    </source>
</evidence>
<accession>W1PXG9</accession>
<proteinExistence type="predicted"/>
<reference evidence="2" key="1">
    <citation type="journal article" date="2013" name="Science">
        <title>The Amborella genome and the evolution of flowering plants.</title>
        <authorList>
            <consortium name="Amborella Genome Project"/>
        </authorList>
    </citation>
    <scope>NUCLEOTIDE SEQUENCE [LARGE SCALE GENOMIC DNA]</scope>
</reference>
<sequence length="103" mass="11495">MGTAANLETSKQYWYAGACSLPISHPCGMPVSNLHLVEYPAAPLRHQGACSNETLYCQSLLFEQSCLCKHINYLVMEGKIKPRMLSHLPLADDIILFMEGVKR</sequence>
<dbReference type="EMBL" id="KI392596">
    <property type="protein sequence ID" value="ERN12938.1"/>
    <property type="molecule type" value="Genomic_DNA"/>
</dbReference>
<organism evidence="1 2">
    <name type="scientific">Amborella trichopoda</name>
    <dbReference type="NCBI Taxonomy" id="13333"/>
    <lineage>
        <taxon>Eukaryota</taxon>
        <taxon>Viridiplantae</taxon>
        <taxon>Streptophyta</taxon>
        <taxon>Embryophyta</taxon>
        <taxon>Tracheophyta</taxon>
        <taxon>Spermatophyta</taxon>
        <taxon>Magnoliopsida</taxon>
        <taxon>Amborellales</taxon>
        <taxon>Amborellaceae</taxon>
        <taxon>Amborella</taxon>
    </lineage>
</organism>
<protein>
    <submittedName>
        <fullName evidence="1">Uncharacterized protein</fullName>
    </submittedName>
</protein>